<evidence type="ECO:0000256" key="2">
    <source>
        <dbReference type="ARBA" id="ARBA00005992"/>
    </source>
</evidence>
<evidence type="ECO:0000313" key="15">
    <source>
        <dbReference type="Proteomes" id="UP001165089"/>
    </source>
</evidence>
<evidence type="ECO:0000256" key="8">
    <source>
        <dbReference type="ARBA" id="ARBA00022960"/>
    </source>
</evidence>
<feature type="domain" description="L,D-TPase catalytic" evidence="13">
    <location>
        <begin position="30"/>
        <end position="182"/>
    </location>
</feature>
<dbReference type="InterPro" id="IPR013221">
    <property type="entry name" value="Mur_ligase_cen"/>
</dbReference>
<accession>A0ABQ5Q9U8</accession>
<dbReference type="Pfam" id="PF01225">
    <property type="entry name" value="Mur_ligase"/>
    <property type="match status" value="1"/>
</dbReference>
<dbReference type="SUPFAM" id="SSF53623">
    <property type="entry name" value="MurD-like peptide ligases, catalytic domain"/>
    <property type="match status" value="1"/>
</dbReference>
<dbReference type="SUPFAM" id="SSF51984">
    <property type="entry name" value="MurCD N-terminal domain"/>
    <property type="match status" value="1"/>
</dbReference>
<dbReference type="PROSITE" id="PS52029">
    <property type="entry name" value="LD_TPASE"/>
    <property type="match status" value="1"/>
</dbReference>
<evidence type="ECO:0000256" key="4">
    <source>
        <dbReference type="ARBA" id="ARBA00022618"/>
    </source>
</evidence>
<dbReference type="PANTHER" id="PTHR43445">
    <property type="entry name" value="UDP-N-ACETYLMURAMATE--L-ALANINE LIGASE-RELATED"/>
    <property type="match status" value="1"/>
</dbReference>
<dbReference type="InterPro" id="IPR004101">
    <property type="entry name" value="Mur_ligase_C"/>
</dbReference>
<comment type="caution">
    <text evidence="14">The sequence shown here is derived from an EMBL/GenBank/DDBJ whole genome shotgun (WGS) entry which is preliminary data.</text>
</comment>
<evidence type="ECO:0000256" key="7">
    <source>
        <dbReference type="ARBA" id="ARBA00022840"/>
    </source>
</evidence>
<keyword evidence="9 12" id="KW-0573">Peptidoglycan synthesis</keyword>
<keyword evidence="15" id="KW-1185">Reference proteome</keyword>
<dbReference type="Pfam" id="PF02875">
    <property type="entry name" value="Mur_ligase_C"/>
    <property type="match status" value="1"/>
</dbReference>
<dbReference type="InterPro" id="IPR038063">
    <property type="entry name" value="Transpep_catalytic_dom"/>
</dbReference>
<dbReference type="Pfam" id="PF08245">
    <property type="entry name" value="Mur_ligase_M"/>
    <property type="match status" value="1"/>
</dbReference>
<feature type="active site" description="Nucleophile" evidence="12">
    <location>
        <position position="158"/>
    </location>
</feature>
<dbReference type="Gene3D" id="3.90.190.20">
    <property type="entry name" value="Mur ligase, C-terminal domain"/>
    <property type="match status" value="1"/>
</dbReference>
<keyword evidence="3" id="KW-0436">Ligase</keyword>
<evidence type="ECO:0000256" key="10">
    <source>
        <dbReference type="ARBA" id="ARBA00023306"/>
    </source>
</evidence>
<evidence type="ECO:0000256" key="12">
    <source>
        <dbReference type="PROSITE-ProRule" id="PRU01373"/>
    </source>
</evidence>
<comment type="similarity">
    <text evidence="2">Belongs to the YkuD family.</text>
</comment>
<evidence type="ECO:0000256" key="9">
    <source>
        <dbReference type="ARBA" id="ARBA00022984"/>
    </source>
</evidence>
<dbReference type="InterPro" id="IPR000713">
    <property type="entry name" value="Mur_ligase_N"/>
</dbReference>
<dbReference type="PANTHER" id="PTHR43445:SF3">
    <property type="entry name" value="UDP-N-ACETYLMURAMATE--L-ALANINE LIGASE"/>
    <property type="match status" value="1"/>
</dbReference>
<evidence type="ECO:0000256" key="1">
    <source>
        <dbReference type="ARBA" id="ARBA00004752"/>
    </source>
</evidence>
<keyword evidence="4" id="KW-0132">Cell division</keyword>
<evidence type="ECO:0000259" key="13">
    <source>
        <dbReference type="PROSITE" id="PS52029"/>
    </source>
</evidence>
<dbReference type="CDD" id="cd16913">
    <property type="entry name" value="YkuD_like"/>
    <property type="match status" value="1"/>
</dbReference>
<dbReference type="EMBL" id="BSDD01000007">
    <property type="protein sequence ID" value="GLH71453.1"/>
    <property type="molecule type" value="Genomic_DNA"/>
</dbReference>
<keyword evidence="11 12" id="KW-0961">Cell wall biogenesis/degradation</keyword>
<keyword evidence="5" id="KW-0808">Transferase</keyword>
<dbReference type="InterPro" id="IPR036565">
    <property type="entry name" value="Mur-like_cat_sf"/>
</dbReference>
<evidence type="ECO:0000256" key="6">
    <source>
        <dbReference type="ARBA" id="ARBA00022741"/>
    </source>
</evidence>
<reference evidence="14 15" key="1">
    <citation type="journal article" date="2023" name="Antonie Van Leeuwenhoek">
        <title>Mesoterricola silvestris gen. nov., sp. nov., Mesoterricola sediminis sp. nov., Geothrix oryzae sp. nov., Geothrix edaphica sp. nov., Geothrix rubra sp. nov., and Geothrix limicola sp. nov., six novel members of Acidobacteriota isolated from soils.</title>
        <authorList>
            <person name="Itoh H."/>
            <person name="Sugisawa Y."/>
            <person name="Mise K."/>
            <person name="Xu Z."/>
            <person name="Kuniyasu M."/>
            <person name="Ushijima N."/>
            <person name="Kawano K."/>
            <person name="Kobayashi E."/>
            <person name="Shiratori Y."/>
            <person name="Masuda Y."/>
            <person name="Senoo K."/>
        </authorList>
    </citation>
    <scope>NUCLEOTIDE SEQUENCE [LARGE SCALE GENOMIC DNA]</scope>
    <source>
        <strain evidence="14 15">Red803</strain>
    </source>
</reference>
<dbReference type="Gene3D" id="3.40.50.720">
    <property type="entry name" value="NAD(P)-binding Rossmann-like Domain"/>
    <property type="match status" value="1"/>
</dbReference>
<keyword evidence="10" id="KW-0131">Cell cycle</keyword>
<keyword evidence="6" id="KW-0547">Nucleotide-binding</keyword>
<dbReference type="InterPro" id="IPR005490">
    <property type="entry name" value="LD_TPept_cat_dom"/>
</dbReference>
<dbReference type="Gene3D" id="2.40.440.10">
    <property type="entry name" value="L,D-transpeptidase catalytic domain-like"/>
    <property type="match status" value="1"/>
</dbReference>
<proteinExistence type="inferred from homology"/>
<dbReference type="RefSeq" id="WP_285727785.1">
    <property type="nucleotide sequence ID" value="NZ_BSDD01000007.1"/>
</dbReference>
<dbReference type="Pfam" id="PF03734">
    <property type="entry name" value="YkuD"/>
    <property type="match status" value="1"/>
</dbReference>
<keyword evidence="8 12" id="KW-0133">Cell shape</keyword>
<organism evidence="14 15">
    <name type="scientific">Geothrix rubra</name>
    <dbReference type="NCBI Taxonomy" id="2927977"/>
    <lineage>
        <taxon>Bacteria</taxon>
        <taxon>Pseudomonadati</taxon>
        <taxon>Acidobacteriota</taxon>
        <taxon>Holophagae</taxon>
        <taxon>Holophagales</taxon>
        <taxon>Holophagaceae</taxon>
        <taxon>Geothrix</taxon>
    </lineage>
</organism>
<feature type="active site" description="Proton donor/acceptor" evidence="12">
    <location>
        <position position="142"/>
    </location>
</feature>
<dbReference type="InterPro" id="IPR050061">
    <property type="entry name" value="MurCDEF_pg_biosynth"/>
</dbReference>
<sequence>MDPVLAARYRALLLAGLVRPGAPDLDPRGRVLVVDPARQRLGLLEDGRLAFEAGVSTAQNGLGCEENSFRTPTGWHRIHDRIGAGAAPGTVFRSRVATGEVWRGEDREDDLILTRVLTLDGLEEGWNRGSGRDSLARFIYLHGTNRERDLGRPRSHGCVRLANADVAALFDRVAEGDPVLIAAEPLGAGLGLGRLHFAGVAGSGMSALAQFVAMKGGRASGSDRSFDRGQRPEARRQLEALGVALHLQDGSGLAGDCAGLVVSTAVEVEVPDVAEARRRGVPVLHRSELLAHLVARHRTVAITGTSGKSSTVAMAFEILRGAGRDPSVITGGELASLQAEGLWGNAWAGGSDLLVIEADESDGSVVRYHPAVGVLLNLQKDHKDVEVVAELFRAFRAQIREACVVGEAENLRAFAGGAEVVGLGPEASLRAEDLVLDPEGSSFRVGGVPFRLAVPGRHNVENALAAIAACRALGVPLAAMAAPLAGFRGVARRFQVLGTRGGITVVDDFGHNPAKVAASLRTAHLRTAADGRVLAVFQPHGFGPLKFLRADFVDAFTAELAPRDRLWFLKVFYAGGTVTRDISSADVVADLVARGVAAEVAPTREGLVARLAAEARPGDLILVMGARDPSLTELAKAILEALRGTLEA</sequence>
<evidence type="ECO:0000256" key="5">
    <source>
        <dbReference type="ARBA" id="ARBA00022679"/>
    </source>
</evidence>
<dbReference type="SUPFAM" id="SSF53244">
    <property type="entry name" value="MurD-like peptide ligases, peptide-binding domain"/>
    <property type="match status" value="1"/>
</dbReference>
<protein>
    <recommendedName>
        <fullName evidence="13">L,D-TPase catalytic domain-containing protein</fullName>
    </recommendedName>
</protein>
<name>A0ABQ5Q9U8_9BACT</name>
<dbReference type="SUPFAM" id="SSF141523">
    <property type="entry name" value="L,D-transpeptidase catalytic domain-like"/>
    <property type="match status" value="1"/>
</dbReference>
<evidence type="ECO:0000256" key="3">
    <source>
        <dbReference type="ARBA" id="ARBA00022598"/>
    </source>
</evidence>
<comment type="pathway">
    <text evidence="1 12">Cell wall biogenesis; peptidoglycan biosynthesis.</text>
</comment>
<dbReference type="InterPro" id="IPR036615">
    <property type="entry name" value="Mur_ligase_C_dom_sf"/>
</dbReference>
<evidence type="ECO:0000256" key="11">
    <source>
        <dbReference type="ARBA" id="ARBA00023316"/>
    </source>
</evidence>
<gene>
    <name evidence="14" type="ORF">GETHPA_29870</name>
</gene>
<evidence type="ECO:0000313" key="14">
    <source>
        <dbReference type="EMBL" id="GLH71453.1"/>
    </source>
</evidence>
<dbReference type="Gene3D" id="3.40.1190.10">
    <property type="entry name" value="Mur-like, catalytic domain"/>
    <property type="match status" value="1"/>
</dbReference>
<dbReference type="Proteomes" id="UP001165089">
    <property type="component" value="Unassembled WGS sequence"/>
</dbReference>
<keyword evidence="7" id="KW-0067">ATP-binding</keyword>